<dbReference type="STRING" id="155974.SAMN04487818_1111"/>
<dbReference type="SUPFAM" id="SSF55729">
    <property type="entry name" value="Acyl-CoA N-acyltransferases (Nat)"/>
    <property type="match status" value="1"/>
</dbReference>
<dbReference type="EMBL" id="FOGI01000011">
    <property type="protein sequence ID" value="SES35213.1"/>
    <property type="molecule type" value="Genomic_DNA"/>
</dbReference>
<dbReference type="AlphaFoldDB" id="A0A1H9WP55"/>
<dbReference type="Pfam" id="PF00583">
    <property type="entry name" value="Acetyltransf_1"/>
    <property type="match status" value="1"/>
</dbReference>
<dbReference type="PROSITE" id="PS51186">
    <property type="entry name" value="GNAT"/>
    <property type="match status" value="1"/>
</dbReference>
<evidence type="ECO:0000259" key="1">
    <source>
        <dbReference type="PROSITE" id="PS51186"/>
    </source>
</evidence>
<keyword evidence="2" id="KW-0808">Transferase</keyword>
<dbReference type="GO" id="GO:0016747">
    <property type="term" value="F:acyltransferase activity, transferring groups other than amino-acyl groups"/>
    <property type="evidence" value="ECO:0007669"/>
    <property type="project" value="InterPro"/>
</dbReference>
<dbReference type="Gene3D" id="3.40.630.30">
    <property type="match status" value="1"/>
</dbReference>
<feature type="domain" description="N-acetyltransferase" evidence="1">
    <location>
        <begin position="140"/>
        <end position="284"/>
    </location>
</feature>
<protein>
    <submittedName>
        <fullName evidence="2">Acetyltransferase (GNAT) family protein</fullName>
    </submittedName>
</protein>
<name>A0A1H9WP55_9PSEU</name>
<gene>
    <name evidence="2" type="ORF">SAMN04487818_1111</name>
</gene>
<organism evidence="2 3">
    <name type="scientific">Actinokineospora terrae</name>
    <dbReference type="NCBI Taxonomy" id="155974"/>
    <lineage>
        <taxon>Bacteria</taxon>
        <taxon>Bacillati</taxon>
        <taxon>Actinomycetota</taxon>
        <taxon>Actinomycetes</taxon>
        <taxon>Pseudonocardiales</taxon>
        <taxon>Pseudonocardiaceae</taxon>
        <taxon>Actinokineospora</taxon>
    </lineage>
</organism>
<dbReference type="InterPro" id="IPR000182">
    <property type="entry name" value="GNAT_dom"/>
</dbReference>
<reference evidence="3" key="1">
    <citation type="submission" date="2016-10" db="EMBL/GenBank/DDBJ databases">
        <authorList>
            <person name="Varghese N."/>
            <person name="Submissions S."/>
        </authorList>
    </citation>
    <scope>NUCLEOTIDE SEQUENCE [LARGE SCALE GENOMIC DNA]</scope>
    <source>
        <strain evidence="3">DSM 44260</strain>
    </source>
</reference>
<dbReference type="Proteomes" id="UP000199051">
    <property type="component" value="Unassembled WGS sequence"/>
</dbReference>
<accession>A0A1H9WP55</accession>
<evidence type="ECO:0000313" key="3">
    <source>
        <dbReference type="Proteomes" id="UP000199051"/>
    </source>
</evidence>
<dbReference type="RefSeq" id="WP_218150751.1">
    <property type="nucleotide sequence ID" value="NZ_FOGI01000011.1"/>
</dbReference>
<sequence length="285" mass="30938">MRVIRHTTLHDFWSAVEHLYSADPIRHTVAMTVLTRLQALPEPPADITLLTTHDGDALTGASFQFGPWPLALSGLPTSTHDAVIEDLLVHGDTIRRAQGPRDVADHFIVRWTSATGTTVERLRSERLFRLGDLVHPTVEGQVRFGTIDDLELLGRWCTGFSDEALDGDEGLPDPVEFARDAVVGGRGVAIWTDGVPVAMAMATKPVRGMSRIGPVYTPKEHRGHGYASAVTAAAARWAGERGADDVLLFADLDNPVANSIYQRIGFRPVFDAVEATFAGRNTLGA</sequence>
<evidence type="ECO:0000313" key="2">
    <source>
        <dbReference type="EMBL" id="SES35213.1"/>
    </source>
</evidence>
<proteinExistence type="predicted"/>
<keyword evidence="3" id="KW-1185">Reference proteome</keyword>
<dbReference type="InterPro" id="IPR016181">
    <property type="entry name" value="Acyl_CoA_acyltransferase"/>
</dbReference>